<dbReference type="SUPFAM" id="SSF55961">
    <property type="entry name" value="Bet v1-like"/>
    <property type="match status" value="1"/>
</dbReference>
<name>A0A1G8S3Z8_9BACI</name>
<dbReference type="RefSeq" id="WP_091588470.1">
    <property type="nucleotide sequence ID" value="NZ_FNDU01000041.1"/>
</dbReference>
<dbReference type="InterPro" id="IPR013538">
    <property type="entry name" value="ASHA1/2-like_C"/>
</dbReference>
<evidence type="ECO:0000256" key="1">
    <source>
        <dbReference type="ARBA" id="ARBA00006817"/>
    </source>
</evidence>
<comment type="similarity">
    <text evidence="1">Belongs to the AHA1 family.</text>
</comment>
<gene>
    <name evidence="3" type="ORF">SAMN05216352_1413</name>
</gene>
<evidence type="ECO:0000313" key="3">
    <source>
        <dbReference type="EMBL" id="SDJ23871.1"/>
    </source>
</evidence>
<dbReference type="Proteomes" id="UP000199017">
    <property type="component" value="Unassembled WGS sequence"/>
</dbReference>
<accession>A0A1G8S3Z8</accession>
<dbReference type="OrthoDB" id="118413at2"/>
<protein>
    <submittedName>
        <fullName evidence="3">Uncharacterized conserved protein YndB, AHSA1/START domain</fullName>
    </submittedName>
</protein>
<feature type="domain" description="Activator of Hsp90 ATPase homologue 1/2-like C-terminal" evidence="2">
    <location>
        <begin position="12"/>
        <end position="159"/>
    </location>
</feature>
<sequence length="164" mass="18987">MSAKIEITRTFDAPRDLVFKAFTEKEHLLNWWGPKGWTIDVTKLELRPDGVFHYSQKSQDGHVMWGKFVYNEIEPPEKLVYTNSFSDEEGNIVRAPFNANWPLEIQNILTFIENDGKTTLTMIGVPVSPTEEEIKTFEESQEMVQKGFEGTFDQLADYLLKVHN</sequence>
<dbReference type="EMBL" id="FNDU01000041">
    <property type="protein sequence ID" value="SDJ23871.1"/>
    <property type="molecule type" value="Genomic_DNA"/>
</dbReference>
<dbReference type="Pfam" id="PF08327">
    <property type="entry name" value="AHSA1"/>
    <property type="match status" value="1"/>
</dbReference>
<keyword evidence="4" id="KW-1185">Reference proteome</keyword>
<dbReference type="AlphaFoldDB" id="A0A1G8S3Z8"/>
<evidence type="ECO:0000313" key="4">
    <source>
        <dbReference type="Proteomes" id="UP000199017"/>
    </source>
</evidence>
<dbReference type="STRING" id="930129.SAMN05216352_1413"/>
<reference evidence="3 4" key="1">
    <citation type="submission" date="2016-10" db="EMBL/GenBank/DDBJ databases">
        <authorList>
            <person name="de Groot N.N."/>
        </authorList>
    </citation>
    <scope>NUCLEOTIDE SEQUENCE [LARGE SCALE GENOMIC DNA]</scope>
    <source>
        <strain evidence="4">P4B,CCM 7963,CECT 7998,DSM 25260,IBRC-M 10614,KCTC 13821</strain>
    </source>
</reference>
<organism evidence="3 4">
    <name type="scientific">Alteribacillus bidgolensis</name>
    <dbReference type="NCBI Taxonomy" id="930129"/>
    <lineage>
        <taxon>Bacteria</taxon>
        <taxon>Bacillati</taxon>
        <taxon>Bacillota</taxon>
        <taxon>Bacilli</taxon>
        <taxon>Bacillales</taxon>
        <taxon>Bacillaceae</taxon>
        <taxon>Alteribacillus</taxon>
    </lineage>
</organism>
<dbReference type="InterPro" id="IPR023393">
    <property type="entry name" value="START-like_dom_sf"/>
</dbReference>
<evidence type="ECO:0000259" key="2">
    <source>
        <dbReference type="Pfam" id="PF08327"/>
    </source>
</evidence>
<dbReference type="Gene3D" id="3.30.530.20">
    <property type="match status" value="1"/>
</dbReference>
<proteinExistence type="inferred from homology"/>